<protein>
    <submittedName>
        <fullName evidence="2">Uncharacterized protein</fullName>
    </submittedName>
</protein>
<organism evidence="2 3">
    <name type="scientific">Caerostris extrusa</name>
    <name type="common">Bark spider</name>
    <name type="synonym">Caerostris bankana</name>
    <dbReference type="NCBI Taxonomy" id="172846"/>
    <lineage>
        <taxon>Eukaryota</taxon>
        <taxon>Metazoa</taxon>
        <taxon>Ecdysozoa</taxon>
        <taxon>Arthropoda</taxon>
        <taxon>Chelicerata</taxon>
        <taxon>Arachnida</taxon>
        <taxon>Araneae</taxon>
        <taxon>Araneomorphae</taxon>
        <taxon>Entelegynae</taxon>
        <taxon>Araneoidea</taxon>
        <taxon>Araneidae</taxon>
        <taxon>Caerostris</taxon>
    </lineage>
</organism>
<comment type="caution">
    <text evidence="2">The sequence shown here is derived from an EMBL/GenBank/DDBJ whole genome shotgun (WGS) entry which is preliminary data.</text>
</comment>
<keyword evidence="1" id="KW-1133">Transmembrane helix</keyword>
<keyword evidence="1" id="KW-0812">Transmembrane</keyword>
<keyword evidence="1" id="KW-0472">Membrane</keyword>
<accession>A0AAV4SX54</accession>
<proteinExistence type="predicted"/>
<evidence type="ECO:0000256" key="1">
    <source>
        <dbReference type="SAM" id="Phobius"/>
    </source>
</evidence>
<feature type="transmembrane region" description="Helical" evidence="1">
    <location>
        <begin position="55"/>
        <end position="78"/>
    </location>
</feature>
<dbReference type="AlphaFoldDB" id="A0AAV4SX54"/>
<sequence>MIFRSFVPDKPQKLFGIQSRLSARLLPNYQRRHYRRSGGQLHAVQSMEVFKNYTVFLHLFMLNLPISGVFVHTTTPILTPLTLP</sequence>
<evidence type="ECO:0000313" key="3">
    <source>
        <dbReference type="Proteomes" id="UP001054945"/>
    </source>
</evidence>
<reference evidence="2 3" key="1">
    <citation type="submission" date="2021-06" db="EMBL/GenBank/DDBJ databases">
        <title>Caerostris extrusa draft genome.</title>
        <authorList>
            <person name="Kono N."/>
            <person name="Arakawa K."/>
        </authorList>
    </citation>
    <scope>NUCLEOTIDE SEQUENCE [LARGE SCALE GENOMIC DNA]</scope>
</reference>
<name>A0AAV4SX54_CAEEX</name>
<dbReference type="EMBL" id="BPLR01010292">
    <property type="protein sequence ID" value="GIY38350.1"/>
    <property type="molecule type" value="Genomic_DNA"/>
</dbReference>
<evidence type="ECO:0000313" key="2">
    <source>
        <dbReference type="EMBL" id="GIY38350.1"/>
    </source>
</evidence>
<keyword evidence="3" id="KW-1185">Reference proteome</keyword>
<dbReference type="Proteomes" id="UP001054945">
    <property type="component" value="Unassembled WGS sequence"/>
</dbReference>
<gene>
    <name evidence="2" type="ORF">CEXT_254481</name>
</gene>